<gene>
    <name evidence="11" type="ORF">DZC73_25280</name>
</gene>
<dbReference type="InterPro" id="IPR036998">
    <property type="entry name" value="Porin_LamB_sf"/>
</dbReference>
<evidence type="ECO:0000256" key="10">
    <source>
        <dbReference type="SAM" id="SignalP"/>
    </source>
</evidence>
<dbReference type="InterPro" id="IPR050286">
    <property type="entry name" value="G_neg_Bact_CarbUptk_Porin"/>
</dbReference>
<comment type="subcellular location">
    <subcellularLocation>
        <location evidence="1">Cell outer membrane</location>
        <topology evidence="1">Multi-pass membrane protein</topology>
    </subcellularLocation>
</comment>
<dbReference type="PANTHER" id="PTHR38762">
    <property type="entry name" value="CRYPTIC OUTER MEMBRANE PORIN BGLH-RELATED"/>
    <property type="match status" value="1"/>
</dbReference>
<dbReference type="GO" id="GO:0006811">
    <property type="term" value="P:monoatomic ion transport"/>
    <property type="evidence" value="ECO:0007669"/>
    <property type="project" value="UniProtKB-KW"/>
</dbReference>
<comment type="caution">
    <text evidence="11">The sequence shown here is derived from an EMBL/GenBank/DDBJ whole genome shotgun (WGS) entry which is preliminary data.</text>
</comment>
<accession>A0A3N7JKB3</accession>
<dbReference type="GO" id="GO:0009279">
    <property type="term" value="C:cell outer membrane"/>
    <property type="evidence" value="ECO:0007669"/>
    <property type="project" value="UniProtKB-SubCell"/>
</dbReference>
<dbReference type="SUPFAM" id="SSF56935">
    <property type="entry name" value="Porins"/>
    <property type="match status" value="1"/>
</dbReference>
<dbReference type="GO" id="GO:0015288">
    <property type="term" value="F:porin activity"/>
    <property type="evidence" value="ECO:0007669"/>
    <property type="project" value="UniProtKB-KW"/>
</dbReference>
<reference evidence="11 12" key="1">
    <citation type="submission" date="2018-08" db="EMBL/GenBank/DDBJ databases">
        <authorList>
            <person name="Khan S.A."/>
            <person name="Jeon C.O."/>
            <person name="Chun B.H."/>
            <person name="Jeong S.E."/>
        </authorList>
    </citation>
    <scope>NUCLEOTIDE SEQUENCE [LARGE SCALE GENOMIC DNA]</scope>
    <source>
        <strain evidence="11 12">S-16</strain>
    </source>
</reference>
<feature type="chain" id="PRO_5018058430" evidence="10">
    <location>
        <begin position="33"/>
        <end position="408"/>
    </location>
</feature>
<dbReference type="EMBL" id="QUSW01000009">
    <property type="protein sequence ID" value="RQP21759.1"/>
    <property type="molecule type" value="Genomic_DNA"/>
</dbReference>
<evidence type="ECO:0000256" key="8">
    <source>
        <dbReference type="ARBA" id="ARBA00023136"/>
    </source>
</evidence>
<dbReference type="Pfam" id="PF02264">
    <property type="entry name" value="LamB"/>
    <property type="match status" value="1"/>
</dbReference>
<evidence type="ECO:0000313" key="12">
    <source>
        <dbReference type="Proteomes" id="UP000267464"/>
    </source>
</evidence>
<keyword evidence="6" id="KW-0406">Ion transport</keyword>
<keyword evidence="8" id="KW-0472">Membrane</keyword>
<dbReference type="GO" id="GO:0015774">
    <property type="term" value="P:polysaccharide transport"/>
    <property type="evidence" value="ECO:0007669"/>
    <property type="project" value="TreeGrafter"/>
</dbReference>
<protein>
    <submittedName>
        <fullName evidence="11">Carbohydrate porin</fullName>
    </submittedName>
</protein>
<evidence type="ECO:0000256" key="9">
    <source>
        <dbReference type="ARBA" id="ARBA00023237"/>
    </source>
</evidence>
<organism evidence="11 12">
    <name type="scientific">Piscinibacter terrae</name>
    <dbReference type="NCBI Taxonomy" id="2496871"/>
    <lineage>
        <taxon>Bacteria</taxon>
        <taxon>Pseudomonadati</taxon>
        <taxon>Pseudomonadota</taxon>
        <taxon>Betaproteobacteria</taxon>
        <taxon>Burkholderiales</taxon>
        <taxon>Sphaerotilaceae</taxon>
        <taxon>Piscinibacter</taxon>
    </lineage>
</organism>
<evidence type="ECO:0000256" key="3">
    <source>
        <dbReference type="ARBA" id="ARBA00022448"/>
    </source>
</evidence>
<dbReference type="GO" id="GO:0046930">
    <property type="term" value="C:pore complex"/>
    <property type="evidence" value="ECO:0007669"/>
    <property type="project" value="UniProtKB-KW"/>
</dbReference>
<evidence type="ECO:0000256" key="4">
    <source>
        <dbReference type="ARBA" id="ARBA00022452"/>
    </source>
</evidence>
<proteinExistence type="inferred from homology"/>
<name>A0A3N7JKB3_9BURK</name>
<dbReference type="Gene3D" id="2.40.170.10">
    <property type="entry name" value="Porin, LamB type"/>
    <property type="match status" value="1"/>
</dbReference>
<reference evidence="11 12" key="2">
    <citation type="submission" date="2018-12" db="EMBL/GenBank/DDBJ databases">
        <title>Rhizobacter gummiphilus sp. nov., a rubber-degrading bacterium isolated from the soil of a botanical garden in Japan.</title>
        <authorList>
            <person name="Shunsuke S.S."/>
        </authorList>
    </citation>
    <scope>NUCLEOTIDE SEQUENCE [LARGE SCALE GENOMIC DNA]</scope>
    <source>
        <strain evidence="11 12">S-16</strain>
    </source>
</reference>
<evidence type="ECO:0000256" key="5">
    <source>
        <dbReference type="ARBA" id="ARBA00022692"/>
    </source>
</evidence>
<dbReference type="GO" id="GO:0015144">
    <property type="term" value="F:carbohydrate transmembrane transporter activity"/>
    <property type="evidence" value="ECO:0007669"/>
    <property type="project" value="TreeGrafter"/>
</dbReference>
<keyword evidence="5" id="KW-0812">Transmembrane</keyword>
<keyword evidence="12" id="KW-1185">Reference proteome</keyword>
<sequence>MDTTTMSQSSFNFRLAAVAAACLGLYSTTASAVDWGGYFRTGPGATKKDAARACYGLGGAGLKYRLGNECDFYGEFLLSQGFKADGVEYKANLMTNLYSPGTDTGAGATPLDSSKLGINQMYVEGKGYDIAPEASFWIGKRFYGRADVHIVDTFYVNLSGVGAGVDNISAGGAKLNFAYFRTDGGATNPGSRVNLDLHDLETNPGGKLRVVGTFTNGDFSGGKSGFGLTFQHNQDNVFGLGGGNTLWLQLAQGSAGLDGGFGNLAADSGTRGLRIVESLTWQMGPLGGQAQAMVQQDKDGASGLKTTSSSIGARASYAVTRNLKVLAEAGYSQKKPDGASTQKLAKLTVGPALSTGPGFWNRPELRLYVTTAKWNAAANTAAGAAGVTGIGDGKTTGTSYGAQVEIWF</sequence>
<evidence type="ECO:0000256" key="2">
    <source>
        <dbReference type="ARBA" id="ARBA00007055"/>
    </source>
</evidence>
<evidence type="ECO:0000256" key="6">
    <source>
        <dbReference type="ARBA" id="ARBA00023065"/>
    </source>
</evidence>
<dbReference type="InterPro" id="IPR003192">
    <property type="entry name" value="Porin_LamB"/>
</dbReference>
<dbReference type="PANTHER" id="PTHR38762:SF1">
    <property type="entry name" value="CRYPTIC OUTER MEMBRANE PORIN BGLH-RELATED"/>
    <property type="match status" value="1"/>
</dbReference>
<keyword evidence="4" id="KW-1134">Transmembrane beta strand</keyword>
<keyword evidence="10" id="KW-0732">Signal</keyword>
<keyword evidence="9" id="KW-0998">Cell outer membrane</keyword>
<keyword evidence="7" id="KW-0626">Porin</keyword>
<evidence type="ECO:0000256" key="1">
    <source>
        <dbReference type="ARBA" id="ARBA00004571"/>
    </source>
</evidence>
<feature type="signal peptide" evidence="10">
    <location>
        <begin position="1"/>
        <end position="32"/>
    </location>
</feature>
<dbReference type="Proteomes" id="UP000267464">
    <property type="component" value="Unassembled WGS sequence"/>
</dbReference>
<evidence type="ECO:0000313" key="11">
    <source>
        <dbReference type="EMBL" id="RQP21759.1"/>
    </source>
</evidence>
<evidence type="ECO:0000256" key="7">
    <source>
        <dbReference type="ARBA" id="ARBA00023114"/>
    </source>
</evidence>
<keyword evidence="3" id="KW-0813">Transport</keyword>
<dbReference type="AlphaFoldDB" id="A0A3N7JKB3"/>
<comment type="similarity">
    <text evidence="2">Belongs to the porin LamB (TC 1.B.3) family.</text>
</comment>